<evidence type="ECO:0000256" key="11">
    <source>
        <dbReference type="SAM" id="MobiDB-lite"/>
    </source>
</evidence>
<keyword evidence="8 12" id="KW-1133">Transmembrane helix</keyword>
<dbReference type="Gene3D" id="1.10.287.130">
    <property type="match status" value="1"/>
</dbReference>
<feature type="transmembrane region" description="Helical" evidence="12">
    <location>
        <begin position="21"/>
        <end position="44"/>
    </location>
</feature>
<dbReference type="Pfam" id="PF00512">
    <property type="entry name" value="HisKA"/>
    <property type="match status" value="1"/>
</dbReference>
<dbReference type="InterPro" id="IPR036097">
    <property type="entry name" value="HisK_dim/P_sf"/>
</dbReference>
<feature type="domain" description="HAMP" evidence="14">
    <location>
        <begin position="205"/>
        <end position="257"/>
    </location>
</feature>
<dbReference type="PROSITE" id="PS50885">
    <property type="entry name" value="HAMP"/>
    <property type="match status" value="1"/>
</dbReference>
<accession>A0ABS2KRJ3</accession>
<keyword evidence="7 15" id="KW-0418">Kinase</keyword>
<feature type="region of interest" description="Disordered" evidence="11">
    <location>
        <begin position="474"/>
        <end position="503"/>
    </location>
</feature>
<evidence type="ECO:0000259" key="14">
    <source>
        <dbReference type="PROSITE" id="PS50885"/>
    </source>
</evidence>
<evidence type="ECO:0000256" key="10">
    <source>
        <dbReference type="ARBA" id="ARBA00023136"/>
    </source>
</evidence>
<dbReference type="SMART" id="SM00387">
    <property type="entry name" value="HATPase_c"/>
    <property type="match status" value="1"/>
</dbReference>
<comment type="subcellular location">
    <subcellularLocation>
        <location evidence="2">Cell membrane</location>
    </subcellularLocation>
</comment>
<dbReference type="EC" id="2.7.13.3" evidence="3"/>
<dbReference type="InterPro" id="IPR003594">
    <property type="entry name" value="HATPase_dom"/>
</dbReference>
<dbReference type="SUPFAM" id="SSF158472">
    <property type="entry name" value="HAMP domain-like"/>
    <property type="match status" value="1"/>
</dbReference>
<dbReference type="Pfam" id="PF02518">
    <property type="entry name" value="HATPase_c"/>
    <property type="match status" value="1"/>
</dbReference>
<reference evidence="15 16" key="1">
    <citation type="submission" date="2021-01" db="EMBL/GenBank/DDBJ databases">
        <title>Genomics of switchgrass bacterial isolates.</title>
        <authorList>
            <person name="Shade A."/>
        </authorList>
    </citation>
    <scope>NUCLEOTIDE SEQUENCE [LARGE SCALE GENOMIC DNA]</scope>
    <source>
        <strain evidence="15 16">PvP111</strain>
    </source>
</reference>
<evidence type="ECO:0000313" key="16">
    <source>
        <dbReference type="Proteomes" id="UP000703038"/>
    </source>
</evidence>
<dbReference type="CDD" id="cd06225">
    <property type="entry name" value="HAMP"/>
    <property type="match status" value="1"/>
</dbReference>
<keyword evidence="9" id="KW-0902">Two-component regulatory system</keyword>
<evidence type="ECO:0000256" key="9">
    <source>
        <dbReference type="ARBA" id="ARBA00023012"/>
    </source>
</evidence>
<evidence type="ECO:0000256" key="1">
    <source>
        <dbReference type="ARBA" id="ARBA00000085"/>
    </source>
</evidence>
<dbReference type="Pfam" id="PF00672">
    <property type="entry name" value="HAMP"/>
    <property type="match status" value="1"/>
</dbReference>
<evidence type="ECO:0000256" key="7">
    <source>
        <dbReference type="ARBA" id="ARBA00022777"/>
    </source>
</evidence>
<dbReference type="GO" id="GO:0016301">
    <property type="term" value="F:kinase activity"/>
    <property type="evidence" value="ECO:0007669"/>
    <property type="project" value="UniProtKB-KW"/>
</dbReference>
<feature type="transmembrane region" description="Helical" evidence="12">
    <location>
        <begin position="185"/>
        <end position="204"/>
    </location>
</feature>
<dbReference type="Proteomes" id="UP000703038">
    <property type="component" value="Unassembled WGS sequence"/>
</dbReference>
<protein>
    <recommendedName>
        <fullName evidence="3">histidine kinase</fullName>
        <ecNumber evidence="3">2.7.13.3</ecNumber>
    </recommendedName>
</protein>
<dbReference type="SUPFAM" id="SSF47384">
    <property type="entry name" value="Homodimeric domain of signal transducing histidine kinase"/>
    <property type="match status" value="1"/>
</dbReference>
<keyword evidence="6 12" id="KW-0812">Transmembrane</keyword>
<name>A0ABS2KRJ3_9NOCA</name>
<evidence type="ECO:0000256" key="6">
    <source>
        <dbReference type="ARBA" id="ARBA00022692"/>
    </source>
</evidence>
<organism evidence="15 16">
    <name type="scientific">Rhodococcoides corynebacterioides</name>
    <dbReference type="NCBI Taxonomy" id="53972"/>
    <lineage>
        <taxon>Bacteria</taxon>
        <taxon>Bacillati</taxon>
        <taxon>Actinomycetota</taxon>
        <taxon>Actinomycetes</taxon>
        <taxon>Mycobacteriales</taxon>
        <taxon>Nocardiaceae</taxon>
        <taxon>Rhodococcoides</taxon>
    </lineage>
</organism>
<evidence type="ECO:0000259" key="13">
    <source>
        <dbReference type="PROSITE" id="PS50109"/>
    </source>
</evidence>
<keyword evidence="16" id="KW-1185">Reference proteome</keyword>
<dbReference type="InterPro" id="IPR005467">
    <property type="entry name" value="His_kinase_dom"/>
</dbReference>
<evidence type="ECO:0000256" key="12">
    <source>
        <dbReference type="SAM" id="Phobius"/>
    </source>
</evidence>
<dbReference type="InterPro" id="IPR003660">
    <property type="entry name" value="HAMP_dom"/>
</dbReference>
<dbReference type="EMBL" id="JAFBBK010000001">
    <property type="protein sequence ID" value="MBM7414477.1"/>
    <property type="molecule type" value="Genomic_DNA"/>
</dbReference>
<evidence type="ECO:0000256" key="5">
    <source>
        <dbReference type="ARBA" id="ARBA00022679"/>
    </source>
</evidence>
<dbReference type="InterPro" id="IPR050428">
    <property type="entry name" value="TCS_sensor_his_kinase"/>
</dbReference>
<dbReference type="InterPro" id="IPR004358">
    <property type="entry name" value="Sig_transdc_His_kin-like_C"/>
</dbReference>
<gene>
    <name evidence="15" type="ORF">JOE42_001210</name>
</gene>
<keyword evidence="4" id="KW-0597">Phosphoprotein</keyword>
<dbReference type="CDD" id="cd00075">
    <property type="entry name" value="HATPase"/>
    <property type="match status" value="1"/>
</dbReference>
<dbReference type="Gene3D" id="3.30.565.10">
    <property type="entry name" value="Histidine kinase-like ATPase, C-terminal domain"/>
    <property type="match status" value="1"/>
</dbReference>
<dbReference type="PRINTS" id="PR00344">
    <property type="entry name" value="BCTRLSENSOR"/>
</dbReference>
<dbReference type="PANTHER" id="PTHR45436">
    <property type="entry name" value="SENSOR HISTIDINE KINASE YKOH"/>
    <property type="match status" value="1"/>
</dbReference>
<sequence>MSDAAGVPARRGSALPARWKITAWIMLTTLLLLVVVLVTARNLLLRDVNVRANGDVAQEAEEFRTFASEGVDPTTTQPFVSVERLLEVYLARQSAGTGEVMFGVVGDSVLTQPGVVVPTVLAPGSPILATVVGSAEPAGVLDTDIGEMRWGHVVIDDATGRAGTFVVTAFTGANRDLVDRTMRTMAMVGAVGLLLTTGIAYLVAGRILAPVRTVRTVAAEIGETDLTARVPVHGRDDIADLAETFNAMLDRLEQAYTTQRQFIDDAGHELRTPITIVRGHLELMSEDPEERRRTLALVDSELARMGRIVSDLLMLAKAERPDFVVPAPVDAAQLVLDIESKVQTLGDRQWLLMQVAEGSCVLDAQRVTQAMVQLAANAVGHTEDGSRIRLGSTFHDDGDARRLSLWIADDGPGVRPEDAPVIFDRFQRGSPADRTSQAARSGAGLGLAIVRAIADAHGGSAWVRSVHGEGATFGLDLPAPGHSRRSDTGPTSTTDDALTKEIR</sequence>
<feature type="domain" description="Histidine kinase" evidence="13">
    <location>
        <begin position="265"/>
        <end position="481"/>
    </location>
</feature>
<evidence type="ECO:0000256" key="2">
    <source>
        <dbReference type="ARBA" id="ARBA00004236"/>
    </source>
</evidence>
<dbReference type="SMART" id="SM00388">
    <property type="entry name" value="HisKA"/>
    <property type="match status" value="1"/>
</dbReference>
<dbReference type="InterPro" id="IPR036890">
    <property type="entry name" value="HATPase_C_sf"/>
</dbReference>
<dbReference type="PROSITE" id="PS50109">
    <property type="entry name" value="HIS_KIN"/>
    <property type="match status" value="1"/>
</dbReference>
<evidence type="ECO:0000256" key="8">
    <source>
        <dbReference type="ARBA" id="ARBA00022989"/>
    </source>
</evidence>
<dbReference type="InterPro" id="IPR003661">
    <property type="entry name" value="HisK_dim/P_dom"/>
</dbReference>
<proteinExistence type="predicted"/>
<keyword evidence="5" id="KW-0808">Transferase</keyword>
<dbReference type="SMART" id="SM00304">
    <property type="entry name" value="HAMP"/>
    <property type="match status" value="1"/>
</dbReference>
<evidence type="ECO:0000256" key="3">
    <source>
        <dbReference type="ARBA" id="ARBA00012438"/>
    </source>
</evidence>
<dbReference type="CDD" id="cd00082">
    <property type="entry name" value="HisKA"/>
    <property type="match status" value="1"/>
</dbReference>
<evidence type="ECO:0000313" key="15">
    <source>
        <dbReference type="EMBL" id="MBM7414477.1"/>
    </source>
</evidence>
<dbReference type="RefSeq" id="WP_204867280.1">
    <property type="nucleotide sequence ID" value="NZ_JAFBBK010000001.1"/>
</dbReference>
<evidence type="ECO:0000256" key="4">
    <source>
        <dbReference type="ARBA" id="ARBA00022553"/>
    </source>
</evidence>
<keyword evidence="10 12" id="KW-0472">Membrane</keyword>
<comment type="caution">
    <text evidence="15">The sequence shown here is derived from an EMBL/GenBank/DDBJ whole genome shotgun (WGS) entry which is preliminary data.</text>
</comment>
<dbReference type="PANTHER" id="PTHR45436:SF5">
    <property type="entry name" value="SENSOR HISTIDINE KINASE TRCS"/>
    <property type="match status" value="1"/>
</dbReference>
<comment type="catalytic activity">
    <reaction evidence="1">
        <text>ATP + protein L-histidine = ADP + protein N-phospho-L-histidine.</text>
        <dbReference type="EC" id="2.7.13.3"/>
    </reaction>
</comment>
<dbReference type="Gene3D" id="6.10.340.10">
    <property type="match status" value="1"/>
</dbReference>
<dbReference type="SUPFAM" id="SSF55874">
    <property type="entry name" value="ATPase domain of HSP90 chaperone/DNA topoisomerase II/histidine kinase"/>
    <property type="match status" value="1"/>
</dbReference>